<evidence type="ECO:0000313" key="1">
    <source>
        <dbReference type="EMBL" id="KAJ2977154.1"/>
    </source>
</evidence>
<evidence type="ECO:0000313" key="2">
    <source>
        <dbReference type="Proteomes" id="UP001143856"/>
    </source>
</evidence>
<gene>
    <name evidence="1" type="ORF">NUW58_g7896</name>
</gene>
<dbReference type="EMBL" id="JAPDGR010002193">
    <property type="protein sequence ID" value="KAJ2977154.1"/>
    <property type="molecule type" value="Genomic_DNA"/>
</dbReference>
<name>A0ACC1NFF3_9PEZI</name>
<keyword evidence="2" id="KW-1185">Reference proteome</keyword>
<sequence>MPPLLGNRAAFDTNSLDDTKDSSNPAQDVFNQFSGTVSSISTAAIVGIVVVVVAVIVLAILTFWLLRRKQRQRQQRRNMEEQHKTTPGIAAGGPVHTGNNQHLSPGVPDYYTRHEMEQYGGHNPWPNTSGAAVVPSPRFEAQDTGLREAPGTAASPQYQGSSAPQPELHGIESRRQELP</sequence>
<organism evidence="1 2">
    <name type="scientific">Xylaria curta</name>
    <dbReference type="NCBI Taxonomy" id="42375"/>
    <lineage>
        <taxon>Eukaryota</taxon>
        <taxon>Fungi</taxon>
        <taxon>Dikarya</taxon>
        <taxon>Ascomycota</taxon>
        <taxon>Pezizomycotina</taxon>
        <taxon>Sordariomycetes</taxon>
        <taxon>Xylariomycetidae</taxon>
        <taxon>Xylariales</taxon>
        <taxon>Xylariaceae</taxon>
        <taxon>Xylaria</taxon>
    </lineage>
</organism>
<accession>A0ACC1NFF3</accession>
<proteinExistence type="predicted"/>
<dbReference type="Proteomes" id="UP001143856">
    <property type="component" value="Unassembled WGS sequence"/>
</dbReference>
<reference evidence="1" key="1">
    <citation type="submission" date="2022-10" db="EMBL/GenBank/DDBJ databases">
        <title>Genome Sequence of Xylaria curta.</title>
        <authorList>
            <person name="Buettner E."/>
        </authorList>
    </citation>
    <scope>NUCLEOTIDE SEQUENCE</scope>
    <source>
        <strain evidence="1">Babe10</strain>
    </source>
</reference>
<protein>
    <submittedName>
        <fullName evidence="1">Uncharacterized protein</fullName>
    </submittedName>
</protein>
<comment type="caution">
    <text evidence="1">The sequence shown here is derived from an EMBL/GenBank/DDBJ whole genome shotgun (WGS) entry which is preliminary data.</text>
</comment>